<gene>
    <name evidence="1" type="ORF">V5O48_002399</name>
</gene>
<name>A0ABR3FVW7_9AGAR</name>
<evidence type="ECO:0000313" key="2">
    <source>
        <dbReference type="Proteomes" id="UP001465976"/>
    </source>
</evidence>
<evidence type="ECO:0008006" key="3">
    <source>
        <dbReference type="Google" id="ProtNLM"/>
    </source>
</evidence>
<keyword evidence="2" id="KW-1185">Reference proteome</keyword>
<sequence>MEIVASNKPQRHSHYYLETLVFQVDDTLFRVPSRYLFENSEILKDASEISAASLEGSSDANPIKLPLPEDGNAEDFANFLKVIYPLTIKSPVPNNLSKEQWISALKLSTCWMLDEARKLAITNINLSSFIEKVQLGRKFKVRKWVLDGLQGLASASNPLLPLKDLEGLGEGTAMRLLYLRNTSSTSYYGCTRTQDDVRLRGYCNNCGNGPSSHRPSSIAGVEELFANELALFSD</sequence>
<protein>
    <recommendedName>
        <fullName evidence="3">BTB domain-containing protein</fullName>
    </recommendedName>
</protein>
<evidence type="ECO:0000313" key="1">
    <source>
        <dbReference type="EMBL" id="KAL0579627.1"/>
    </source>
</evidence>
<accession>A0ABR3FVW7</accession>
<comment type="caution">
    <text evidence="1">The sequence shown here is derived from an EMBL/GenBank/DDBJ whole genome shotgun (WGS) entry which is preliminary data.</text>
</comment>
<organism evidence="1 2">
    <name type="scientific">Marasmius crinis-equi</name>
    <dbReference type="NCBI Taxonomy" id="585013"/>
    <lineage>
        <taxon>Eukaryota</taxon>
        <taxon>Fungi</taxon>
        <taxon>Dikarya</taxon>
        <taxon>Basidiomycota</taxon>
        <taxon>Agaricomycotina</taxon>
        <taxon>Agaricomycetes</taxon>
        <taxon>Agaricomycetidae</taxon>
        <taxon>Agaricales</taxon>
        <taxon>Marasmiineae</taxon>
        <taxon>Marasmiaceae</taxon>
        <taxon>Marasmius</taxon>
    </lineage>
</organism>
<dbReference type="EMBL" id="JBAHYK010000053">
    <property type="protein sequence ID" value="KAL0579627.1"/>
    <property type="molecule type" value="Genomic_DNA"/>
</dbReference>
<dbReference type="Proteomes" id="UP001465976">
    <property type="component" value="Unassembled WGS sequence"/>
</dbReference>
<proteinExistence type="predicted"/>
<reference evidence="1 2" key="1">
    <citation type="submission" date="2024-02" db="EMBL/GenBank/DDBJ databases">
        <title>A draft genome for the cacao thread blight pathogen Marasmius crinis-equi.</title>
        <authorList>
            <person name="Cohen S.P."/>
            <person name="Baruah I.K."/>
            <person name="Amoako-Attah I."/>
            <person name="Bukari Y."/>
            <person name="Meinhardt L.W."/>
            <person name="Bailey B.A."/>
        </authorList>
    </citation>
    <scope>NUCLEOTIDE SEQUENCE [LARGE SCALE GENOMIC DNA]</scope>
    <source>
        <strain evidence="1 2">GH-76</strain>
    </source>
</reference>